<protein>
    <submittedName>
        <fullName evidence="2">Uncharacterized protein</fullName>
    </submittedName>
</protein>
<sequence>MEKSSAKNWPRSRLEGKEIEKTIQGRKRNTQCPTASLVARNGFGFIVESVWCRILRRVIFEDKREPGGEAGEGGAQGRAEENAVEVDWLRRRDAFDVGSAKSGYIEIGGNEKQGAPRLRQQISAGYVFRRARQGLVYFHCTVAANDPPEPSLRAVAVRAPHPLLAGDPGDDAGEGGGNRVEVAVDSTRAQTRTQCKERAEVPEVGTAVVSSNQAGHLVLVAHRLTRKLYWANWARRGDDEGPGNATRGGKLEMVPVELKGASHYLVPSHLPVMGERKGMMDTATRFGGTSLRIRDECSRVGELFTATRAGMNLRLRLPRFATTGTRGTIERDIDVANAIEYQLERIWFKIKIEKSKSMYCTIKANICVHAEDRECLAQAWKLHGLGWGFDSHETQ</sequence>
<evidence type="ECO:0000256" key="1">
    <source>
        <dbReference type="SAM" id="MobiDB-lite"/>
    </source>
</evidence>
<evidence type="ECO:0000313" key="3">
    <source>
        <dbReference type="Proteomes" id="UP001215598"/>
    </source>
</evidence>
<comment type="caution">
    <text evidence="2">The sequence shown here is derived from an EMBL/GenBank/DDBJ whole genome shotgun (WGS) entry which is preliminary data.</text>
</comment>
<evidence type="ECO:0000313" key="2">
    <source>
        <dbReference type="EMBL" id="KAJ7726242.1"/>
    </source>
</evidence>
<feature type="region of interest" description="Disordered" evidence="1">
    <location>
        <begin position="1"/>
        <end position="27"/>
    </location>
</feature>
<keyword evidence="3" id="KW-1185">Reference proteome</keyword>
<reference evidence="2" key="1">
    <citation type="submission" date="2023-03" db="EMBL/GenBank/DDBJ databases">
        <title>Massive genome expansion in bonnet fungi (Mycena s.s.) driven by repeated elements and novel gene families across ecological guilds.</title>
        <authorList>
            <consortium name="Lawrence Berkeley National Laboratory"/>
            <person name="Harder C.B."/>
            <person name="Miyauchi S."/>
            <person name="Viragh M."/>
            <person name="Kuo A."/>
            <person name="Thoen E."/>
            <person name="Andreopoulos B."/>
            <person name="Lu D."/>
            <person name="Skrede I."/>
            <person name="Drula E."/>
            <person name="Henrissat B."/>
            <person name="Morin E."/>
            <person name="Kohler A."/>
            <person name="Barry K."/>
            <person name="LaButti K."/>
            <person name="Morin E."/>
            <person name="Salamov A."/>
            <person name="Lipzen A."/>
            <person name="Mereny Z."/>
            <person name="Hegedus B."/>
            <person name="Baldrian P."/>
            <person name="Stursova M."/>
            <person name="Weitz H."/>
            <person name="Taylor A."/>
            <person name="Grigoriev I.V."/>
            <person name="Nagy L.G."/>
            <person name="Martin F."/>
            <person name="Kauserud H."/>
        </authorList>
    </citation>
    <scope>NUCLEOTIDE SEQUENCE</scope>
    <source>
        <strain evidence="2">CBHHK182m</strain>
    </source>
</reference>
<dbReference type="Proteomes" id="UP001215598">
    <property type="component" value="Unassembled WGS sequence"/>
</dbReference>
<gene>
    <name evidence="2" type="ORF">B0H16DRAFT_1471497</name>
</gene>
<proteinExistence type="predicted"/>
<feature type="compositionally biased region" description="Basic and acidic residues" evidence="1">
    <location>
        <begin position="12"/>
        <end position="23"/>
    </location>
</feature>
<accession>A0AAD7MPJ0</accession>
<name>A0AAD7MPJ0_9AGAR</name>
<dbReference type="AlphaFoldDB" id="A0AAD7MPJ0"/>
<dbReference type="EMBL" id="JARKIB010000188">
    <property type="protein sequence ID" value="KAJ7726242.1"/>
    <property type="molecule type" value="Genomic_DNA"/>
</dbReference>
<organism evidence="2 3">
    <name type="scientific">Mycena metata</name>
    <dbReference type="NCBI Taxonomy" id="1033252"/>
    <lineage>
        <taxon>Eukaryota</taxon>
        <taxon>Fungi</taxon>
        <taxon>Dikarya</taxon>
        <taxon>Basidiomycota</taxon>
        <taxon>Agaricomycotina</taxon>
        <taxon>Agaricomycetes</taxon>
        <taxon>Agaricomycetidae</taxon>
        <taxon>Agaricales</taxon>
        <taxon>Marasmiineae</taxon>
        <taxon>Mycenaceae</taxon>
        <taxon>Mycena</taxon>
    </lineage>
</organism>